<keyword evidence="4" id="KW-1185">Reference proteome</keyword>
<organism evidence="3 4">
    <name type="scientific">Reichenbachiella faecimaris</name>
    <dbReference type="NCBI Taxonomy" id="692418"/>
    <lineage>
        <taxon>Bacteria</taxon>
        <taxon>Pseudomonadati</taxon>
        <taxon>Bacteroidota</taxon>
        <taxon>Cytophagia</taxon>
        <taxon>Cytophagales</taxon>
        <taxon>Reichenbachiellaceae</taxon>
        <taxon>Reichenbachiella</taxon>
    </lineage>
</organism>
<gene>
    <name evidence="3" type="ORF">SAMN04488029_1222</name>
</gene>
<reference evidence="3 4" key="1">
    <citation type="submission" date="2017-04" db="EMBL/GenBank/DDBJ databases">
        <authorList>
            <person name="Afonso C.L."/>
            <person name="Miller P.J."/>
            <person name="Scott M.A."/>
            <person name="Spackman E."/>
            <person name="Goraichik I."/>
            <person name="Dimitrov K.M."/>
            <person name="Suarez D.L."/>
            <person name="Swayne D.E."/>
        </authorList>
    </citation>
    <scope>NUCLEOTIDE SEQUENCE [LARGE SCALE GENOMIC DNA]</scope>
    <source>
        <strain evidence="3 4">DSM 26133</strain>
    </source>
</reference>
<evidence type="ECO:0000313" key="3">
    <source>
        <dbReference type="EMBL" id="SMD32862.1"/>
    </source>
</evidence>
<keyword evidence="3" id="KW-0238">DNA-binding</keyword>
<dbReference type="InterPro" id="IPR046947">
    <property type="entry name" value="LytR-like"/>
</dbReference>
<dbReference type="PANTHER" id="PTHR37299">
    <property type="entry name" value="TRANSCRIPTIONAL REGULATOR-RELATED"/>
    <property type="match status" value="1"/>
</dbReference>
<dbReference type="Gene3D" id="2.40.50.1020">
    <property type="entry name" value="LytTr DNA-binding domain"/>
    <property type="match status" value="1"/>
</dbReference>
<dbReference type="InterPro" id="IPR007492">
    <property type="entry name" value="LytTR_DNA-bd_dom"/>
</dbReference>
<feature type="region of interest" description="Disordered" evidence="1">
    <location>
        <begin position="1"/>
        <end position="38"/>
    </location>
</feature>
<proteinExistence type="predicted"/>
<evidence type="ECO:0000256" key="1">
    <source>
        <dbReference type="SAM" id="MobiDB-lite"/>
    </source>
</evidence>
<accession>A0A1W2G8U4</accession>
<dbReference type="SMART" id="SM00850">
    <property type="entry name" value="LytTR"/>
    <property type="match status" value="1"/>
</dbReference>
<sequence length="194" mass="22841">MDLKHDEGISVRKKFSKNELSSKEDGMGQRSEKNQANNLYDSLDKKRDASMVGLSYLLDELNKFQAFSTKMNELISRNMDQVIQLHERDGITFVRIKNILRFEAQGAYTRVHFTNYSVLISRHLKHFEDQITSDFFCRIHQSHFVNLFFVEKYLNQDGGQIQMIDDSLIPLAKSRKKEFFGAINKYHNSFIFER</sequence>
<dbReference type="EMBL" id="FWYF01000001">
    <property type="protein sequence ID" value="SMD32862.1"/>
    <property type="molecule type" value="Genomic_DNA"/>
</dbReference>
<evidence type="ECO:0000259" key="2">
    <source>
        <dbReference type="PROSITE" id="PS50930"/>
    </source>
</evidence>
<dbReference type="AlphaFoldDB" id="A0A1W2G8U4"/>
<dbReference type="RefSeq" id="WP_176214693.1">
    <property type="nucleotide sequence ID" value="NZ_FWYF01000001.1"/>
</dbReference>
<dbReference type="GO" id="GO:0000156">
    <property type="term" value="F:phosphorelay response regulator activity"/>
    <property type="evidence" value="ECO:0007669"/>
    <property type="project" value="InterPro"/>
</dbReference>
<dbReference type="GO" id="GO:0003677">
    <property type="term" value="F:DNA binding"/>
    <property type="evidence" value="ECO:0007669"/>
    <property type="project" value="UniProtKB-KW"/>
</dbReference>
<feature type="domain" description="HTH LytTR-type" evidence="2">
    <location>
        <begin position="83"/>
        <end position="185"/>
    </location>
</feature>
<dbReference type="STRING" id="692418.SAMN04488029_1222"/>
<evidence type="ECO:0000313" key="4">
    <source>
        <dbReference type="Proteomes" id="UP000192472"/>
    </source>
</evidence>
<dbReference type="PROSITE" id="PS50930">
    <property type="entry name" value="HTH_LYTTR"/>
    <property type="match status" value="1"/>
</dbReference>
<dbReference type="Pfam" id="PF04397">
    <property type="entry name" value="LytTR"/>
    <property type="match status" value="1"/>
</dbReference>
<feature type="compositionally biased region" description="Basic and acidic residues" evidence="1">
    <location>
        <begin position="1"/>
        <end position="33"/>
    </location>
</feature>
<name>A0A1W2G8U4_REIFA</name>
<dbReference type="Proteomes" id="UP000192472">
    <property type="component" value="Unassembled WGS sequence"/>
</dbReference>
<protein>
    <submittedName>
        <fullName evidence="3">LytTr DNA-binding domain-containing protein</fullName>
    </submittedName>
</protein>
<dbReference type="PANTHER" id="PTHR37299:SF1">
    <property type="entry name" value="STAGE 0 SPORULATION PROTEIN A HOMOLOG"/>
    <property type="match status" value="1"/>
</dbReference>